<organism evidence="8 9">
    <name type="scientific">Elysia marginata</name>
    <dbReference type="NCBI Taxonomy" id="1093978"/>
    <lineage>
        <taxon>Eukaryota</taxon>
        <taxon>Metazoa</taxon>
        <taxon>Spiralia</taxon>
        <taxon>Lophotrochozoa</taxon>
        <taxon>Mollusca</taxon>
        <taxon>Gastropoda</taxon>
        <taxon>Heterobranchia</taxon>
        <taxon>Euthyneura</taxon>
        <taxon>Panpulmonata</taxon>
        <taxon>Sacoglossa</taxon>
        <taxon>Placobranchoidea</taxon>
        <taxon>Plakobranchidae</taxon>
        <taxon>Elysia</taxon>
    </lineage>
</organism>
<evidence type="ECO:0000259" key="7">
    <source>
        <dbReference type="PROSITE" id="PS50262"/>
    </source>
</evidence>
<feature type="transmembrane region" description="Helical" evidence="6">
    <location>
        <begin position="33"/>
        <end position="57"/>
    </location>
</feature>
<keyword evidence="8" id="KW-0675">Receptor</keyword>
<dbReference type="PROSITE" id="PS50262">
    <property type="entry name" value="G_PROTEIN_RECEP_F1_2"/>
    <property type="match status" value="1"/>
</dbReference>
<evidence type="ECO:0000256" key="3">
    <source>
        <dbReference type="ARBA" id="ARBA00022692"/>
    </source>
</evidence>
<keyword evidence="5 6" id="KW-0472">Membrane</keyword>
<dbReference type="InterPro" id="IPR000609">
    <property type="entry name" value="7TM_GPCR_serpentine_rcpt_Srg"/>
</dbReference>
<evidence type="ECO:0000256" key="2">
    <source>
        <dbReference type="ARBA" id="ARBA00005692"/>
    </source>
</evidence>
<dbReference type="InterPro" id="IPR000276">
    <property type="entry name" value="GPCR_Rhodpsn"/>
</dbReference>
<comment type="caution">
    <text evidence="8">The sequence shown here is derived from an EMBL/GenBank/DDBJ whole genome shotgun (WGS) entry which is preliminary data.</text>
</comment>
<reference evidence="8 9" key="1">
    <citation type="journal article" date="2021" name="Elife">
        <title>Chloroplast acquisition without the gene transfer in kleptoplastic sea slugs, Plakobranchus ocellatus.</title>
        <authorList>
            <person name="Maeda T."/>
            <person name="Takahashi S."/>
            <person name="Yoshida T."/>
            <person name="Shimamura S."/>
            <person name="Takaki Y."/>
            <person name="Nagai Y."/>
            <person name="Toyoda A."/>
            <person name="Suzuki Y."/>
            <person name="Arimoto A."/>
            <person name="Ishii H."/>
            <person name="Satoh N."/>
            <person name="Nishiyama T."/>
            <person name="Hasebe M."/>
            <person name="Maruyama T."/>
            <person name="Minagawa J."/>
            <person name="Obokata J."/>
            <person name="Shigenobu S."/>
        </authorList>
    </citation>
    <scope>NUCLEOTIDE SEQUENCE [LARGE SCALE GENOMIC DNA]</scope>
</reference>
<evidence type="ECO:0000256" key="6">
    <source>
        <dbReference type="SAM" id="Phobius"/>
    </source>
</evidence>
<dbReference type="Pfam" id="PF02118">
    <property type="entry name" value="Srg"/>
    <property type="match status" value="1"/>
</dbReference>
<dbReference type="AlphaFoldDB" id="A0AAV4HS93"/>
<dbReference type="PRINTS" id="PR00237">
    <property type="entry name" value="GPCRRHODOPSN"/>
</dbReference>
<dbReference type="GO" id="GO:0016020">
    <property type="term" value="C:membrane"/>
    <property type="evidence" value="ECO:0007669"/>
    <property type="project" value="UniProtKB-SubCell"/>
</dbReference>
<evidence type="ECO:0000313" key="8">
    <source>
        <dbReference type="EMBL" id="GFS00278.1"/>
    </source>
</evidence>
<dbReference type="Gene3D" id="1.20.1070.10">
    <property type="entry name" value="Rhodopsin 7-helix transmembrane proteins"/>
    <property type="match status" value="1"/>
</dbReference>
<evidence type="ECO:0000313" key="9">
    <source>
        <dbReference type="Proteomes" id="UP000762676"/>
    </source>
</evidence>
<gene>
    <name evidence="8" type="ORF">ElyMa_006395400</name>
</gene>
<keyword evidence="9" id="KW-1185">Reference proteome</keyword>
<evidence type="ECO:0000256" key="1">
    <source>
        <dbReference type="ARBA" id="ARBA00004370"/>
    </source>
</evidence>
<feature type="transmembrane region" description="Helical" evidence="6">
    <location>
        <begin position="69"/>
        <end position="85"/>
    </location>
</feature>
<protein>
    <submittedName>
        <fullName evidence="8">Chemosensory receptor B</fullName>
    </submittedName>
</protein>
<dbReference type="GO" id="GO:0007606">
    <property type="term" value="P:sensory perception of chemical stimulus"/>
    <property type="evidence" value="ECO:0007669"/>
    <property type="project" value="InterPro"/>
</dbReference>
<comment type="subcellular location">
    <subcellularLocation>
        <location evidence="1">Membrane</location>
    </subcellularLocation>
</comment>
<evidence type="ECO:0000256" key="4">
    <source>
        <dbReference type="ARBA" id="ARBA00022989"/>
    </source>
</evidence>
<keyword evidence="3 6" id="KW-0812">Transmembrane</keyword>
<dbReference type="Proteomes" id="UP000762676">
    <property type="component" value="Unassembled WGS sequence"/>
</dbReference>
<evidence type="ECO:0000256" key="5">
    <source>
        <dbReference type="ARBA" id="ARBA00023136"/>
    </source>
</evidence>
<sequence>MSFSFPFIQPPNVSFDYDVLNWSPTPLHYINDVVSSVNVAVFGFSVMANAIVILVFFKDGFRSTSNISFFSLAIADLLVSILWTIEQLDVHPMLVGIVGYSPIMKFIQKQIFPCAEAFNTIASWITAIITWERLCCIAFPLKVKLTTIYLLC</sequence>
<proteinExistence type="inferred from homology"/>
<dbReference type="InterPro" id="IPR017452">
    <property type="entry name" value="GPCR_Rhodpsn_7TM"/>
</dbReference>
<comment type="similarity">
    <text evidence="2">Belongs to the nematode receptor-like protein srg family.</text>
</comment>
<dbReference type="EMBL" id="BMAT01012840">
    <property type="protein sequence ID" value="GFS00278.1"/>
    <property type="molecule type" value="Genomic_DNA"/>
</dbReference>
<name>A0AAV4HS93_9GAST</name>
<feature type="domain" description="G-protein coupled receptors family 1 profile" evidence="7">
    <location>
        <begin position="48"/>
        <end position="152"/>
    </location>
</feature>
<dbReference type="GO" id="GO:0004930">
    <property type="term" value="F:G protein-coupled receptor activity"/>
    <property type="evidence" value="ECO:0007669"/>
    <property type="project" value="InterPro"/>
</dbReference>
<keyword evidence="4 6" id="KW-1133">Transmembrane helix</keyword>
<accession>A0AAV4HS93</accession>
<dbReference type="SUPFAM" id="SSF81321">
    <property type="entry name" value="Family A G protein-coupled receptor-like"/>
    <property type="match status" value="1"/>
</dbReference>